<dbReference type="AlphaFoldDB" id="A0A699T6L5"/>
<name>A0A699T6L5_TANCI</name>
<keyword evidence="1" id="KW-0812">Transmembrane</keyword>
<gene>
    <name evidence="2" type="ORF">Tci_877409</name>
</gene>
<protein>
    <submittedName>
        <fullName evidence="2">Uncharacterized protein</fullName>
    </submittedName>
</protein>
<keyword evidence="1" id="KW-1133">Transmembrane helix</keyword>
<feature type="non-terminal residue" evidence="2">
    <location>
        <position position="175"/>
    </location>
</feature>
<dbReference type="EMBL" id="BKCJ011218327">
    <property type="protein sequence ID" value="GFD05440.1"/>
    <property type="molecule type" value="Genomic_DNA"/>
</dbReference>
<feature type="transmembrane region" description="Helical" evidence="1">
    <location>
        <begin position="26"/>
        <end position="43"/>
    </location>
</feature>
<evidence type="ECO:0000256" key="1">
    <source>
        <dbReference type="SAM" id="Phobius"/>
    </source>
</evidence>
<reference evidence="2" key="1">
    <citation type="journal article" date="2019" name="Sci. Rep.">
        <title>Draft genome of Tanacetum cinerariifolium, the natural source of mosquito coil.</title>
        <authorList>
            <person name="Yamashiro T."/>
            <person name="Shiraishi A."/>
            <person name="Satake H."/>
            <person name="Nakayama K."/>
        </authorList>
    </citation>
    <scope>NUCLEOTIDE SEQUENCE</scope>
</reference>
<keyword evidence="1" id="KW-0472">Membrane</keyword>
<organism evidence="2">
    <name type="scientific">Tanacetum cinerariifolium</name>
    <name type="common">Dalmatian daisy</name>
    <name type="synonym">Chrysanthemum cinerariifolium</name>
    <dbReference type="NCBI Taxonomy" id="118510"/>
    <lineage>
        <taxon>Eukaryota</taxon>
        <taxon>Viridiplantae</taxon>
        <taxon>Streptophyta</taxon>
        <taxon>Embryophyta</taxon>
        <taxon>Tracheophyta</taxon>
        <taxon>Spermatophyta</taxon>
        <taxon>Magnoliopsida</taxon>
        <taxon>eudicotyledons</taxon>
        <taxon>Gunneridae</taxon>
        <taxon>Pentapetalae</taxon>
        <taxon>asterids</taxon>
        <taxon>campanulids</taxon>
        <taxon>Asterales</taxon>
        <taxon>Asteraceae</taxon>
        <taxon>Asteroideae</taxon>
        <taxon>Anthemideae</taxon>
        <taxon>Anthemidinae</taxon>
        <taxon>Tanacetum</taxon>
    </lineage>
</organism>
<accession>A0A699T6L5</accession>
<sequence length="175" mass="19869">MIFSAFLSRPVLRFRRSLIMISGRPFRGFPFTVLLLLLLMLLFQILLQRIFLWVLIVLRFLPILKLLRRERPLLLVPPRALLPSTLGVPWLNRLVVLLVLVCLWKSDNESDDAGDACVEILLVTCIRSPAVIPSPRNNGGSFAAPIVEGPSTRDSRGKGIMVDCTRFKTHLWEVL</sequence>
<comment type="caution">
    <text evidence="2">The sequence shown here is derived from an EMBL/GenBank/DDBJ whole genome shotgun (WGS) entry which is preliminary data.</text>
</comment>
<evidence type="ECO:0000313" key="2">
    <source>
        <dbReference type="EMBL" id="GFD05440.1"/>
    </source>
</evidence>
<proteinExistence type="predicted"/>